<dbReference type="EC" id="1.4.3.5" evidence="7"/>
<comment type="catalytic activity">
    <reaction evidence="7">
        <text>pyridoxamine 5'-phosphate + O2 + H2O = pyridoxal 5'-phosphate + H2O2 + NH4(+)</text>
        <dbReference type="Rhea" id="RHEA:15817"/>
        <dbReference type="ChEBI" id="CHEBI:15377"/>
        <dbReference type="ChEBI" id="CHEBI:15379"/>
        <dbReference type="ChEBI" id="CHEBI:16240"/>
        <dbReference type="ChEBI" id="CHEBI:28938"/>
        <dbReference type="ChEBI" id="CHEBI:58451"/>
        <dbReference type="ChEBI" id="CHEBI:597326"/>
        <dbReference type="EC" id="1.4.3.5"/>
    </reaction>
</comment>
<dbReference type="FunFam" id="2.30.110.10:FF:000020">
    <property type="entry name" value="PNPO isoform 11"/>
    <property type="match status" value="1"/>
</dbReference>
<dbReference type="PATRIC" id="fig|1114963.3.peg.3927"/>
<feature type="binding site" evidence="7 8">
    <location>
        <begin position="135"/>
        <end position="136"/>
    </location>
    <ligand>
        <name>FMN</name>
        <dbReference type="ChEBI" id="CHEBI:58210"/>
    </ligand>
</feature>
<feature type="domain" description="Pyridoxine 5'-phosphate oxidase dimerisation C-terminal" evidence="10">
    <location>
        <begin position="167"/>
        <end position="207"/>
    </location>
</feature>
<dbReference type="InterPro" id="IPR012349">
    <property type="entry name" value="Split_barrel_FMN-bd"/>
</dbReference>
<dbReference type="UniPathway" id="UPA01068">
    <property type="reaction ID" value="UER00304"/>
</dbReference>
<comment type="similarity">
    <text evidence="1 7">Belongs to the pyridoxamine 5'-phosphate oxidase family.</text>
</comment>
<dbReference type="Pfam" id="PF01243">
    <property type="entry name" value="PNPOx_N"/>
    <property type="match status" value="1"/>
</dbReference>
<name>A0A0J7XMF6_9SPHN</name>
<dbReference type="PIRSF" id="PIRSF000190">
    <property type="entry name" value="Pyd_amn-ph_oxd"/>
    <property type="match status" value="1"/>
</dbReference>
<feature type="binding site" evidence="7">
    <location>
        <position position="61"/>
    </location>
    <ligand>
        <name>substrate</name>
    </ligand>
</feature>
<evidence type="ECO:0000259" key="10">
    <source>
        <dbReference type="Pfam" id="PF10590"/>
    </source>
</evidence>
<comment type="cofactor">
    <cofactor evidence="7 8">
        <name>FMN</name>
        <dbReference type="ChEBI" id="CHEBI:58210"/>
    </cofactor>
    <text evidence="7 8">Binds 1 FMN per subunit.</text>
</comment>
<evidence type="ECO:0000313" key="11">
    <source>
        <dbReference type="EMBL" id="KMS52872.1"/>
    </source>
</evidence>
<feature type="binding site" evidence="7 8">
    <location>
        <position position="100"/>
    </location>
    <ligand>
        <name>FMN</name>
        <dbReference type="ChEBI" id="CHEBI:58210"/>
    </ligand>
</feature>
<evidence type="ECO:0000256" key="6">
    <source>
        <dbReference type="ARBA" id="ARBA00023096"/>
    </source>
</evidence>
<feature type="binding site" evidence="7">
    <location>
        <position position="122"/>
    </location>
    <ligand>
        <name>substrate</name>
    </ligand>
</feature>
<reference evidence="11 12" key="1">
    <citation type="journal article" date="2015" name="G3 (Bethesda)">
        <title>Insights into Ongoing Evolution of the Hexachlorocyclohexane Catabolic Pathway from Comparative Genomics of Ten Sphingomonadaceae Strains.</title>
        <authorList>
            <person name="Pearce S.L."/>
            <person name="Oakeshott J.G."/>
            <person name="Pandey G."/>
        </authorList>
    </citation>
    <scope>NUCLEOTIDE SEQUENCE [LARGE SCALE GENOMIC DNA]</scope>
    <source>
        <strain evidence="11 12">LL02</strain>
    </source>
</reference>
<keyword evidence="3 7" id="KW-0285">Flavoprotein</keyword>
<dbReference type="NCBIfam" id="TIGR00558">
    <property type="entry name" value="pdxH"/>
    <property type="match status" value="1"/>
</dbReference>
<feature type="binding site" evidence="7">
    <location>
        <position position="118"/>
    </location>
    <ligand>
        <name>substrate</name>
    </ligand>
</feature>
<feature type="binding site" evidence="7">
    <location>
        <begin position="186"/>
        <end position="188"/>
    </location>
    <ligand>
        <name>substrate</name>
    </ligand>
</feature>
<evidence type="ECO:0000313" key="12">
    <source>
        <dbReference type="Proteomes" id="UP000052268"/>
    </source>
</evidence>
<dbReference type="PANTHER" id="PTHR10851:SF0">
    <property type="entry name" value="PYRIDOXINE-5'-PHOSPHATE OXIDASE"/>
    <property type="match status" value="1"/>
</dbReference>
<protein>
    <recommendedName>
        <fullName evidence="7">Pyridoxine/pyridoxamine 5'-phosphate oxidase</fullName>
        <ecNumber evidence="7">1.4.3.5</ecNumber>
    </recommendedName>
    <alternativeName>
        <fullName evidence="7">PNP/PMP oxidase</fullName>
        <shortName evidence="7">PNPOx</shortName>
    </alternativeName>
    <alternativeName>
        <fullName evidence="7">Pyridoxal 5'-phosphate synthase</fullName>
    </alternativeName>
</protein>
<dbReference type="Proteomes" id="UP000052268">
    <property type="component" value="Unassembled WGS sequence"/>
</dbReference>
<feature type="binding site" evidence="7">
    <location>
        <position position="126"/>
    </location>
    <ligand>
        <name>substrate</name>
    </ligand>
</feature>
<organism evidence="11 12">
    <name type="scientific">Novosphingobium barchaimii LL02</name>
    <dbReference type="NCBI Taxonomy" id="1114963"/>
    <lineage>
        <taxon>Bacteria</taxon>
        <taxon>Pseudomonadati</taxon>
        <taxon>Pseudomonadota</taxon>
        <taxon>Alphaproteobacteria</taxon>
        <taxon>Sphingomonadales</taxon>
        <taxon>Sphingomonadaceae</taxon>
        <taxon>Novosphingobium</taxon>
    </lineage>
</organism>
<comment type="pathway">
    <text evidence="7">Cofactor metabolism; pyridoxal 5'-phosphate salvage; pyridoxal 5'-phosphate from pyridoxine 5'-phosphate: step 1/1.</text>
</comment>
<comment type="caution">
    <text evidence="11">The sequence shown here is derived from an EMBL/GenBank/DDBJ whole genome shotgun (WGS) entry which is preliminary data.</text>
</comment>
<feature type="binding site" evidence="7 8">
    <location>
        <begin position="56"/>
        <end position="61"/>
    </location>
    <ligand>
        <name>FMN</name>
        <dbReference type="ChEBI" id="CHEBI:58210"/>
    </ligand>
</feature>
<dbReference type="Gene3D" id="2.30.110.10">
    <property type="entry name" value="Electron Transport, Fmn-binding Protein, Chain A"/>
    <property type="match status" value="1"/>
</dbReference>
<dbReference type="PROSITE" id="PS01064">
    <property type="entry name" value="PYRIDOX_OXIDASE"/>
    <property type="match status" value="1"/>
</dbReference>
<dbReference type="InterPro" id="IPR000659">
    <property type="entry name" value="Pyridox_Oxase"/>
</dbReference>
<accession>A0A0J7XMF6</accession>
<dbReference type="NCBIfam" id="NF004231">
    <property type="entry name" value="PRK05679.1"/>
    <property type="match status" value="1"/>
</dbReference>
<evidence type="ECO:0000259" key="9">
    <source>
        <dbReference type="Pfam" id="PF01243"/>
    </source>
</evidence>
<comment type="function">
    <text evidence="7">Catalyzes the oxidation of either pyridoxine 5'-phosphate (PNP) or pyridoxamine 5'-phosphate (PMP) into pyridoxal 5'-phosphate (PLP).</text>
</comment>
<dbReference type="PANTHER" id="PTHR10851">
    <property type="entry name" value="PYRIDOXINE-5-PHOSPHATE OXIDASE"/>
    <property type="match status" value="1"/>
</dbReference>
<gene>
    <name evidence="7" type="primary">pdxH</name>
    <name evidence="11" type="ORF">V474_25360</name>
</gene>
<dbReference type="InterPro" id="IPR019576">
    <property type="entry name" value="Pyridoxamine_oxidase_dimer_C"/>
</dbReference>
<dbReference type="InterPro" id="IPR019740">
    <property type="entry name" value="Pyridox_Oxase_CS"/>
</dbReference>
<evidence type="ECO:0000256" key="3">
    <source>
        <dbReference type="ARBA" id="ARBA00022630"/>
    </source>
</evidence>
<evidence type="ECO:0000256" key="8">
    <source>
        <dbReference type="PIRSR" id="PIRSR000190-2"/>
    </source>
</evidence>
<keyword evidence="12" id="KW-1185">Reference proteome</keyword>
<dbReference type="GO" id="GO:0008615">
    <property type="term" value="P:pyridoxine biosynthetic process"/>
    <property type="evidence" value="ECO:0007669"/>
    <property type="project" value="UniProtKB-UniRule"/>
</dbReference>
<evidence type="ECO:0000256" key="1">
    <source>
        <dbReference type="ARBA" id="ARBA00007301"/>
    </source>
</evidence>
<dbReference type="Pfam" id="PF10590">
    <property type="entry name" value="PNP_phzG_C"/>
    <property type="match status" value="1"/>
</dbReference>
<comment type="subunit">
    <text evidence="2 7">Homodimer.</text>
</comment>
<proteinExistence type="inferred from homology"/>
<evidence type="ECO:0000256" key="2">
    <source>
        <dbReference type="ARBA" id="ARBA00011738"/>
    </source>
</evidence>
<evidence type="ECO:0000256" key="7">
    <source>
        <dbReference type="HAMAP-Rule" id="MF_01629"/>
    </source>
</evidence>
<feature type="binding site" evidence="7 8">
    <location>
        <position position="78"/>
    </location>
    <ligand>
        <name>FMN</name>
        <dbReference type="ChEBI" id="CHEBI:58210"/>
    </ligand>
</feature>
<dbReference type="InterPro" id="IPR011576">
    <property type="entry name" value="Pyridox_Oxase_N"/>
</dbReference>
<evidence type="ECO:0000256" key="4">
    <source>
        <dbReference type="ARBA" id="ARBA00022643"/>
    </source>
</evidence>
<keyword evidence="6 7" id="KW-0664">Pyridoxine biosynthesis</keyword>
<sequence length="207" mass="23357">MSDSAIDPEQAHEVIPHGDPLALFTQWYDEARGTEPNDSNAMALATATPDGFPSVRMVLLKGYGPDGFVFYTNGRSRKGGEIAANPQVSLLFHWKSLRRQIRIEGVLSPVSDAEAEAYFHSRARDSQLGAVASDQSAPLDSRETFLARYEEARARFEGGEVERPAHWGGWRVRPLGIEFWQDRPYRLHERRRFEHSANGWASTLLYP</sequence>
<feature type="binding site" evidence="7 8">
    <location>
        <position position="180"/>
    </location>
    <ligand>
        <name>FMN</name>
        <dbReference type="ChEBI" id="CHEBI:58210"/>
    </ligand>
</feature>
<feature type="domain" description="Pyridoxamine 5'-phosphate oxidase N-terminal" evidence="9">
    <location>
        <begin position="37"/>
        <end position="154"/>
    </location>
</feature>
<dbReference type="HAMAP" id="MF_01629">
    <property type="entry name" value="PdxH"/>
    <property type="match status" value="1"/>
</dbReference>
<comment type="pathway">
    <text evidence="7">Cofactor metabolism; pyridoxal 5'-phosphate salvage; pyridoxal 5'-phosphate from pyridoxamine 5'-phosphate: step 1/1.</text>
</comment>
<feature type="binding site" evidence="7 8">
    <location>
        <position position="77"/>
    </location>
    <ligand>
        <name>FMN</name>
        <dbReference type="ChEBI" id="CHEBI:58210"/>
    </ligand>
</feature>
<feature type="binding site" evidence="7 8">
    <location>
        <position position="190"/>
    </location>
    <ligand>
        <name>FMN</name>
        <dbReference type="ChEBI" id="CHEBI:58210"/>
    </ligand>
</feature>
<comment type="catalytic activity">
    <reaction evidence="7">
        <text>pyridoxine 5'-phosphate + O2 = pyridoxal 5'-phosphate + H2O2</text>
        <dbReference type="Rhea" id="RHEA:15149"/>
        <dbReference type="ChEBI" id="CHEBI:15379"/>
        <dbReference type="ChEBI" id="CHEBI:16240"/>
        <dbReference type="ChEBI" id="CHEBI:58589"/>
        <dbReference type="ChEBI" id="CHEBI:597326"/>
        <dbReference type="EC" id="1.4.3.5"/>
    </reaction>
</comment>
<keyword evidence="5 7" id="KW-0560">Oxidoreductase</keyword>
<dbReference type="EMBL" id="JACU01000008">
    <property type="protein sequence ID" value="KMS52872.1"/>
    <property type="molecule type" value="Genomic_DNA"/>
</dbReference>
<feature type="binding site" evidence="7 8">
    <location>
        <begin position="71"/>
        <end position="72"/>
    </location>
    <ligand>
        <name>FMN</name>
        <dbReference type="ChEBI" id="CHEBI:58210"/>
    </ligand>
</feature>
<keyword evidence="4 7" id="KW-0288">FMN</keyword>
<dbReference type="SUPFAM" id="SSF50475">
    <property type="entry name" value="FMN-binding split barrel"/>
    <property type="match status" value="1"/>
</dbReference>
<dbReference type="GO" id="GO:0004733">
    <property type="term" value="F:pyridoxamine phosphate oxidase activity"/>
    <property type="evidence" value="ECO:0007669"/>
    <property type="project" value="UniProtKB-UniRule"/>
</dbReference>
<dbReference type="GO" id="GO:0010181">
    <property type="term" value="F:FMN binding"/>
    <property type="evidence" value="ECO:0007669"/>
    <property type="project" value="UniProtKB-UniRule"/>
</dbReference>
<evidence type="ECO:0000256" key="5">
    <source>
        <dbReference type="ARBA" id="ARBA00023002"/>
    </source>
</evidence>
<dbReference type="AlphaFoldDB" id="A0A0J7XMF6"/>